<dbReference type="Gene3D" id="1.10.1670.10">
    <property type="entry name" value="Helix-hairpin-Helix base-excision DNA repair enzymes (C-terminal)"/>
    <property type="match status" value="1"/>
</dbReference>
<dbReference type="AlphaFoldDB" id="A0A2G3PRN5"/>
<evidence type="ECO:0008006" key="3">
    <source>
        <dbReference type="Google" id="ProtNLM"/>
    </source>
</evidence>
<comment type="caution">
    <text evidence="1">The sequence shown here is derived from an EMBL/GenBank/DDBJ whole genome shotgun (WGS) entry which is preliminary data.</text>
</comment>
<dbReference type="RefSeq" id="WP_099381590.1">
    <property type="nucleotide sequence ID" value="NZ_PEBD01000004.1"/>
</dbReference>
<dbReference type="Proteomes" id="UP000225108">
    <property type="component" value="Unassembled WGS sequence"/>
</dbReference>
<dbReference type="Gene3D" id="1.10.340.30">
    <property type="entry name" value="Hypothetical protein, domain 2"/>
    <property type="match status" value="1"/>
</dbReference>
<dbReference type="InterPro" id="IPR011257">
    <property type="entry name" value="DNA_glycosylase"/>
</dbReference>
<name>A0A2G3PRN5_WILMA</name>
<protein>
    <recommendedName>
        <fullName evidence="3">DNA lyase</fullName>
    </recommendedName>
</protein>
<dbReference type="EMBL" id="PEBD01000004">
    <property type="protein sequence ID" value="PHV68465.1"/>
    <property type="molecule type" value="Genomic_DNA"/>
</dbReference>
<accession>A0A2G3PRN5</accession>
<organism evidence="1 2">
    <name type="scientific">Williamsia marianensis</name>
    <dbReference type="NCBI Taxonomy" id="85044"/>
    <lineage>
        <taxon>Bacteria</taxon>
        <taxon>Bacillati</taxon>
        <taxon>Actinomycetota</taxon>
        <taxon>Actinomycetes</taxon>
        <taxon>Mycobacteriales</taxon>
        <taxon>Nocardiaceae</taxon>
        <taxon>Williamsia</taxon>
    </lineage>
</organism>
<dbReference type="InterPro" id="IPR023170">
    <property type="entry name" value="HhH_base_excis_C"/>
</dbReference>
<sequence length="209" mass="23023">MASSDDVRQLLHHVRATGLEPKESARGWNHIGAIICDAALQRQAKYKSTVLPRVQRLIKEWPDADTLSGFKTRIASEGLSKTINWRGPQKLEVITRLVEQFDAAGIETVADLVEVLADQDRGPEFRGSLRRIPYVGQKTVDYIAVLAGSAEHVPVDMHIKGFAKDAGITYSHDYDRVSELVKAAAKEYGCSTGALDAAIWDYMSTQGKA</sequence>
<gene>
    <name evidence="1" type="ORF">CSW57_04410</name>
</gene>
<reference evidence="1 2" key="1">
    <citation type="submission" date="2017-10" db="EMBL/GenBank/DDBJ databases">
        <title>The draft genome sequence of Williamsia sp. BULT 1.1 isolated from the semi-arid grassland soils from South Africa.</title>
        <authorList>
            <person name="Kabwe M.H."/>
            <person name="Govender N."/>
            <person name="Mutseka Lunga P."/>
            <person name="Vikram S."/>
            <person name="Makhalanyane T.P."/>
        </authorList>
    </citation>
    <scope>NUCLEOTIDE SEQUENCE [LARGE SCALE GENOMIC DNA]</scope>
    <source>
        <strain evidence="1 2">BULT 1.1</strain>
    </source>
</reference>
<proteinExistence type="predicted"/>
<evidence type="ECO:0000313" key="2">
    <source>
        <dbReference type="Proteomes" id="UP000225108"/>
    </source>
</evidence>
<dbReference type="GO" id="GO:0006281">
    <property type="term" value="P:DNA repair"/>
    <property type="evidence" value="ECO:0007669"/>
    <property type="project" value="InterPro"/>
</dbReference>
<dbReference type="GO" id="GO:0003824">
    <property type="term" value="F:catalytic activity"/>
    <property type="evidence" value="ECO:0007669"/>
    <property type="project" value="InterPro"/>
</dbReference>
<dbReference type="SUPFAM" id="SSF48150">
    <property type="entry name" value="DNA-glycosylase"/>
    <property type="match status" value="1"/>
</dbReference>
<evidence type="ECO:0000313" key="1">
    <source>
        <dbReference type="EMBL" id="PHV68465.1"/>
    </source>
</evidence>